<reference evidence="1" key="1">
    <citation type="submission" date="2023-07" db="EMBL/GenBank/DDBJ databases">
        <title>Black Yeasts Isolated from many extreme environments.</title>
        <authorList>
            <person name="Coleine C."/>
            <person name="Stajich J.E."/>
            <person name="Selbmann L."/>
        </authorList>
    </citation>
    <scope>NUCLEOTIDE SEQUENCE</scope>
    <source>
        <strain evidence="1">CCFEE 5714</strain>
    </source>
</reference>
<dbReference type="Proteomes" id="UP001281147">
    <property type="component" value="Unassembled WGS sequence"/>
</dbReference>
<proteinExistence type="predicted"/>
<comment type="caution">
    <text evidence="1">The sequence shown here is derived from an EMBL/GenBank/DDBJ whole genome shotgun (WGS) entry which is preliminary data.</text>
</comment>
<sequence>MATTPPPPTTRARTPPTPLHGPQYDNYEPYSPRRSKRSTAHSNPYSSFNGERSPKAHLQISTTPPPTARKARFARQPTQLSSPPSSPASPARLRRSPQQHIHKAPRKQVLPPRGKLVNGGGAQSDSDGPSTSLAPPAIDPVTMLPTPSKTPKKRQSAAISSTARILSFQPDRPNDVMPSPRRMKKHARSLNSMAGFDLYDDEAEASRGDQIAIYTDANARIPEVDESADNPFVGRKKSAGPRPQRRSKKSAEEMVREQRIEEAVQRDEGVTYIFRGKKFFRRFDDQANNDNDHASGSDVSATPEQRRLKRQAGPAAQRPLTRSAIKPRLLFPSEDQLLEREGEHDDDVDEEAVTDIEMENAQTLVEEEQAKDVTTPITTRFTDTIATPPPTTNRAMTRSAGKQKAATPMLDEEPEPMSVGTDESHADRMRKRNMKSPFDAWQRTKSGRKRAGEAVEEAAGVGKRTRASAVVGSPA</sequence>
<organism evidence="1 2">
    <name type="scientific">Vermiconidia calcicola</name>
    <dbReference type="NCBI Taxonomy" id="1690605"/>
    <lineage>
        <taxon>Eukaryota</taxon>
        <taxon>Fungi</taxon>
        <taxon>Dikarya</taxon>
        <taxon>Ascomycota</taxon>
        <taxon>Pezizomycotina</taxon>
        <taxon>Dothideomycetes</taxon>
        <taxon>Dothideomycetidae</taxon>
        <taxon>Mycosphaerellales</taxon>
        <taxon>Extremaceae</taxon>
        <taxon>Vermiconidia</taxon>
    </lineage>
</organism>
<name>A0ACC3NF81_9PEZI</name>
<protein>
    <submittedName>
        <fullName evidence="1">Uncharacterized protein</fullName>
    </submittedName>
</protein>
<keyword evidence="2" id="KW-1185">Reference proteome</keyword>
<dbReference type="EMBL" id="JAUTXU010000046">
    <property type="protein sequence ID" value="KAK3715886.1"/>
    <property type="molecule type" value="Genomic_DNA"/>
</dbReference>
<evidence type="ECO:0000313" key="2">
    <source>
        <dbReference type="Proteomes" id="UP001281147"/>
    </source>
</evidence>
<gene>
    <name evidence="1" type="ORF">LTR37_006869</name>
</gene>
<accession>A0ACC3NF81</accession>
<evidence type="ECO:0000313" key="1">
    <source>
        <dbReference type="EMBL" id="KAK3715886.1"/>
    </source>
</evidence>